<dbReference type="PROSITE" id="PS51184">
    <property type="entry name" value="JMJC"/>
    <property type="match status" value="1"/>
</dbReference>
<dbReference type="PANTHER" id="PTHR12461:SF105">
    <property type="entry name" value="HYPOXIA-INDUCIBLE FACTOR 1-ALPHA INHIBITOR"/>
    <property type="match status" value="1"/>
</dbReference>
<dbReference type="OrthoDB" id="9764016at2"/>
<dbReference type="Gene3D" id="2.60.120.650">
    <property type="entry name" value="Cupin"/>
    <property type="match status" value="1"/>
</dbReference>
<organism evidence="2 3">
    <name type="scientific">Nocardia stercoris</name>
    <dbReference type="NCBI Taxonomy" id="2483361"/>
    <lineage>
        <taxon>Bacteria</taxon>
        <taxon>Bacillati</taxon>
        <taxon>Actinomycetota</taxon>
        <taxon>Actinomycetes</taxon>
        <taxon>Mycobacteriales</taxon>
        <taxon>Nocardiaceae</taxon>
        <taxon>Nocardia</taxon>
    </lineage>
</organism>
<sequence length="279" mass="31857">MDVELVKVIDLIPGVVRELPRIAAADLTPGRFMAEYVHRRRPVVITGAARTWPAVSLWSDIEYLAERAGDHEALVGTGLNFNQWKHFFDNGYGHYQRVRLADALRQAHAAPPEEAVMSGSFLLPPKWENDIGRHRFLSEADDKAPLASARHRMFGYRNAGTDWHWHIADESLTTQLRGTKRFSLFELDETNRKFYSYLIAHNLHHVGKAATLLRDKPPVTKYETVLRPGETVYIPPVYWHGVDPADHEIGLTFVHCFRTPLRPLLRSARAIVREWAAAL</sequence>
<accession>A0A3M2KYN5</accession>
<dbReference type="RefSeq" id="WP_122190068.1">
    <property type="nucleotide sequence ID" value="NZ_RFFH01000010.1"/>
</dbReference>
<dbReference type="EMBL" id="RFFH01000010">
    <property type="protein sequence ID" value="RMI30401.1"/>
    <property type="molecule type" value="Genomic_DNA"/>
</dbReference>
<evidence type="ECO:0000313" key="2">
    <source>
        <dbReference type="EMBL" id="RMI30401.1"/>
    </source>
</evidence>
<name>A0A3M2KYN5_9NOCA</name>
<feature type="domain" description="JmjC" evidence="1">
    <location>
        <begin position="112"/>
        <end position="272"/>
    </location>
</feature>
<dbReference type="InterPro" id="IPR003347">
    <property type="entry name" value="JmjC_dom"/>
</dbReference>
<dbReference type="Pfam" id="PF13621">
    <property type="entry name" value="Cupin_8"/>
    <property type="match status" value="1"/>
</dbReference>
<dbReference type="SUPFAM" id="SSF51197">
    <property type="entry name" value="Clavaminate synthase-like"/>
    <property type="match status" value="1"/>
</dbReference>
<protein>
    <recommendedName>
        <fullName evidence="1">JmjC domain-containing protein</fullName>
    </recommendedName>
</protein>
<dbReference type="AlphaFoldDB" id="A0A3M2KYN5"/>
<comment type="caution">
    <text evidence="2">The sequence shown here is derived from an EMBL/GenBank/DDBJ whole genome shotgun (WGS) entry which is preliminary data.</text>
</comment>
<evidence type="ECO:0000313" key="3">
    <source>
        <dbReference type="Proteomes" id="UP000279275"/>
    </source>
</evidence>
<dbReference type="Proteomes" id="UP000279275">
    <property type="component" value="Unassembled WGS sequence"/>
</dbReference>
<evidence type="ECO:0000259" key="1">
    <source>
        <dbReference type="PROSITE" id="PS51184"/>
    </source>
</evidence>
<dbReference type="PANTHER" id="PTHR12461">
    <property type="entry name" value="HYPOXIA-INDUCIBLE FACTOR 1 ALPHA INHIBITOR-RELATED"/>
    <property type="match status" value="1"/>
</dbReference>
<dbReference type="InterPro" id="IPR041667">
    <property type="entry name" value="Cupin_8"/>
</dbReference>
<reference evidence="2 3" key="1">
    <citation type="submission" date="2018-10" db="EMBL/GenBank/DDBJ databases">
        <title>Isolation from cow dung.</title>
        <authorList>
            <person name="Ling L."/>
        </authorList>
    </citation>
    <scope>NUCLEOTIDE SEQUENCE [LARGE SCALE GENOMIC DNA]</scope>
    <source>
        <strain evidence="2 3">NEAU-LL90</strain>
    </source>
</reference>
<gene>
    <name evidence="2" type="ORF">EBN03_22460</name>
</gene>
<proteinExistence type="predicted"/>
<keyword evidence="3" id="KW-1185">Reference proteome</keyword>